<dbReference type="CDD" id="cd06974">
    <property type="entry name" value="TerD_like"/>
    <property type="match status" value="1"/>
</dbReference>
<dbReference type="SUPFAM" id="SSF52980">
    <property type="entry name" value="Restriction endonuclease-like"/>
    <property type="match status" value="1"/>
</dbReference>
<feature type="domain" description="Restriction endonuclease type IV Mrr" evidence="4">
    <location>
        <begin position="406"/>
        <end position="515"/>
    </location>
</feature>
<dbReference type="PANTHER" id="PTHR30015">
    <property type="entry name" value="MRR RESTRICTION SYSTEM PROTEIN"/>
    <property type="match status" value="1"/>
</dbReference>
<accession>A0ABP6PXB2</accession>
<dbReference type="InterPro" id="IPR052906">
    <property type="entry name" value="Type_IV_Methyl-Rstrct_Enzyme"/>
</dbReference>
<gene>
    <name evidence="5" type="ORF">GCM10010468_04190</name>
</gene>
<protein>
    <recommendedName>
        <fullName evidence="7">Restriction system protein</fullName>
    </recommendedName>
</protein>
<dbReference type="EMBL" id="BAAAUV010000001">
    <property type="protein sequence ID" value="GAA3194403.1"/>
    <property type="molecule type" value="Genomic_DNA"/>
</dbReference>
<keyword evidence="6" id="KW-1185">Reference proteome</keyword>
<evidence type="ECO:0000259" key="3">
    <source>
        <dbReference type="Pfam" id="PF02342"/>
    </source>
</evidence>
<feature type="region of interest" description="Disordered" evidence="2">
    <location>
        <begin position="528"/>
        <end position="561"/>
    </location>
</feature>
<keyword evidence="1" id="KW-0175">Coiled coil</keyword>
<feature type="domain" description="TerD" evidence="3">
    <location>
        <begin position="578"/>
        <end position="703"/>
    </location>
</feature>
<sequence length="708" mass="77234">MGDMARRQGFMATVARMQREAARAEAARQRAQAAGQREAARAQAAYERSVAADERERKRLYGEARAAEAVAMNEAIAQRIAELDSILISGLGRNTRFSVDKLKQPAEVGPFDLGAAGPVEPAPRPEQFMPPPLTGLSKLLNAARHEEEVRQGQMAYQQACAEHARREQGRQARLAELQRRHSERAAVVMEQARQQHAEVDAFKRELAEGRPQAIVAYFDLVLTAAEYPEGLPEQWRLAYVPESAQLVVEYELPPIDVVPTAKNYRYVKTSDSITETARPATQIKAQYTSVVGQVALRVVRDILTADADRQVATIVFNGMVSTIDAATGRPVRPCLLTLRTTRETFSELDLARVEPAACLKHLGAGVSRNSAELVPVRPVLEFTMVDPRFIEESDVLGELDQRPNLLEMSPTEFEGLISNLFARMGLETRQTRASRDGGVDCVAYDPRPIMGGKVVIQAKRYRNTVGVSAVRDLYGTLQNEGASKGILVTTSGYGQASYDFAKNKPIELLDGANLLFLLKEHAGIEARITAPEGWHDPRPDSTSPSTGTDPAPQPDELRNGQNVRVTGGLLRFDFALPSPEHDPCALLLGSDRQVRADTDFVFYNQPASPDGAVVLDASGKSIQIDPSRLATDVSSVLVVTSGPPGSVRLTVTERDGTVRALLSDADTETVLICAELYRRQGAWRLRSVGQGYADGLAGLARDHGVAIS</sequence>
<evidence type="ECO:0000256" key="2">
    <source>
        <dbReference type="SAM" id="MobiDB-lite"/>
    </source>
</evidence>
<evidence type="ECO:0000256" key="1">
    <source>
        <dbReference type="SAM" id="Coils"/>
    </source>
</evidence>
<dbReference type="PANTHER" id="PTHR30015:SF7">
    <property type="entry name" value="TYPE IV METHYL-DIRECTED RESTRICTION ENZYME ECOKMRR"/>
    <property type="match status" value="1"/>
</dbReference>
<dbReference type="InterPro" id="IPR011335">
    <property type="entry name" value="Restrct_endonuc-II-like"/>
</dbReference>
<dbReference type="Pfam" id="PF04471">
    <property type="entry name" value="Mrr_cat"/>
    <property type="match status" value="1"/>
</dbReference>
<dbReference type="Gene3D" id="2.60.60.30">
    <property type="entry name" value="sav2460 like domains"/>
    <property type="match status" value="1"/>
</dbReference>
<dbReference type="Gene3D" id="3.40.1350.10">
    <property type="match status" value="1"/>
</dbReference>
<dbReference type="Proteomes" id="UP001501237">
    <property type="component" value="Unassembled WGS sequence"/>
</dbReference>
<proteinExistence type="predicted"/>
<reference evidence="6" key="1">
    <citation type="journal article" date="2019" name="Int. J. Syst. Evol. Microbiol.">
        <title>The Global Catalogue of Microorganisms (GCM) 10K type strain sequencing project: providing services to taxonomists for standard genome sequencing and annotation.</title>
        <authorList>
            <consortium name="The Broad Institute Genomics Platform"/>
            <consortium name="The Broad Institute Genome Sequencing Center for Infectious Disease"/>
            <person name="Wu L."/>
            <person name="Ma J."/>
        </authorList>
    </citation>
    <scope>NUCLEOTIDE SEQUENCE [LARGE SCALE GENOMIC DNA]</scope>
    <source>
        <strain evidence="6">JCM 9377</strain>
    </source>
</reference>
<dbReference type="InterPro" id="IPR003325">
    <property type="entry name" value="TerD"/>
</dbReference>
<evidence type="ECO:0000313" key="6">
    <source>
        <dbReference type="Proteomes" id="UP001501237"/>
    </source>
</evidence>
<dbReference type="InterPro" id="IPR011856">
    <property type="entry name" value="tRNA_endonuc-like_dom_sf"/>
</dbReference>
<dbReference type="Pfam" id="PF02342">
    <property type="entry name" value="TerD"/>
    <property type="match status" value="1"/>
</dbReference>
<evidence type="ECO:0008006" key="7">
    <source>
        <dbReference type="Google" id="ProtNLM"/>
    </source>
</evidence>
<comment type="caution">
    <text evidence="5">The sequence shown here is derived from an EMBL/GenBank/DDBJ whole genome shotgun (WGS) entry which is preliminary data.</text>
</comment>
<organism evidence="5 6">
    <name type="scientific">Actinocorallia longicatena</name>
    <dbReference type="NCBI Taxonomy" id="111803"/>
    <lineage>
        <taxon>Bacteria</taxon>
        <taxon>Bacillati</taxon>
        <taxon>Actinomycetota</taxon>
        <taxon>Actinomycetes</taxon>
        <taxon>Streptosporangiales</taxon>
        <taxon>Thermomonosporaceae</taxon>
        <taxon>Actinocorallia</taxon>
    </lineage>
</organism>
<name>A0ABP6PXB2_9ACTN</name>
<feature type="coiled-coil region" evidence="1">
    <location>
        <begin position="14"/>
        <end position="43"/>
    </location>
</feature>
<dbReference type="InterPro" id="IPR007560">
    <property type="entry name" value="Restrct_endonuc_IV_Mrr"/>
</dbReference>
<evidence type="ECO:0000313" key="5">
    <source>
        <dbReference type="EMBL" id="GAA3194403.1"/>
    </source>
</evidence>
<evidence type="ECO:0000259" key="4">
    <source>
        <dbReference type="Pfam" id="PF04471"/>
    </source>
</evidence>